<dbReference type="AlphaFoldDB" id="A0A2T9JIQ1"/>
<dbReference type="Proteomes" id="UP000245073">
    <property type="component" value="Unassembled WGS sequence"/>
</dbReference>
<protein>
    <recommendedName>
        <fullName evidence="4">Lipoprotein</fullName>
    </recommendedName>
</protein>
<organism evidence="2 3">
    <name type="scientific">Caulobacter endophyticus</name>
    <dbReference type="NCBI Taxonomy" id="2172652"/>
    <lineage>
        <taxon>Bacteria</taxon>
        <taxon>Pseudomonadati</taxon>
        <taxon>Pseudomonadota</taxon>
        <taxon>Alphaproteobacteria</taxon>
        <taxon>Caulobacterales</taxon>
        <taxon>Caulobacteraceae</taxon>
        <taxon>Caulobacter</taxon>
    </lineage>
</organism>
<reference evidence="2 3" key="1">
    <citation type="submission" date="2018-04" db="EMBL/GenBank/DDBJ databases">
        <title>The genome sequence of Caulobacter sp. 744.</title>
        <authorList>
            <person name="Gao J."/>
            <person name="Sun J."/>
        </authorList>
    </citation>
    <scope>NUCLEOTIDE SEQUENCE [LARGE SCALE GENOMIC DNA]</scope>
    <source>
        <strain evidence="2 3">774</strain>
    </source>
</reference>
<evidence type="ECO:0008006" key="4">
    <source>
        <dbReference type="Google" id="ProtNLM"/>
    </source>
</evidence>
<keyword evidence="1" id="KW-0732">Signal</keyword>
<dbReference type="RefSeq" id="WP_109102651.1">
    <property type="nucleotide sequence ID" value="NZ_QDKQ01000068.1"/>
</dbReference>
<feature type="chain" id="PRO_5015748970" description="Lipoprotein" evidence="1">
    <location>
        <begin position="24"/>
        <end position="171"/>
    </location>
</feature>
<keyword evidence="3" id="KW-1185">Reference proteome</keyword>
<dbReference type="PROSITE" id="PS51257">
    <property type="entry name" value="PROKAR_LIPOPROTEIN"/>
    <property type="match status" value="1"/>
</dbReference>
<dbReference type="OrthoDB" id="7190706at2"/>
<gene>
    <name evidence="2" type="ORF">DDF67_20330</name>
</gene>
<feature type="signal peptide" evidence="1">
    <location>
        <begin position="1"/>
        <end position="23"/>
    </location>
</feature>
<name>A0A2T9JIQ1_9CAUL</name>
<evidence type="ECO:0000256" key="1">
    <source>
        <dbReference type="SAM" id="SignalP"/>
    </source>
</evidence>
<evidence type="ECO:0000313" key="2">
    <source>
        <dbReference type="EMBL" id="PVM83581.1"/>
    </source>
</evidence>
<sequence>MFRNFVKATAVAILGLAACAPEAAAPPASKPSDSFPVADRAFVDGAAQVIAQDLGASVVFRDLAISDTPGQGRSLCGDAALPGEAWKGIIVRKGAAQDEFQVLIAGDSLSPRALPQCRKLVLKYLGEAAVDWYEAETAMNQAGCAHIDVNYWTGWKDYCQGAQIKPAKTQL</sequence>
<proteinExistence type="predicted"/>
<accession>A0A2T9JIQ1</accession>
<dbReference type="EMBL" id="QDKQ01000068">
    <property type="protein sequence ID" value="PVM83581.1"/>
    <property type="molecule type" value="Genomic_DNA"/>
</dbReference>
<comment type="caution">
    <text evidence="2">The sequence shown here is derived from an EMBL/GenBank/DDBJ whole genome shotgun (WGS) entry which is preliminary data.</text>
</comment>
<evidence type="ECO:0000313" key="3">
    <source>
        <dbReference type="Proteomes" id="UP000245073"/>
    </source>
</evidence>